<proteinExistence type="predicted"/>
<comment type="caution">
    <text evidence="2">The sequence shown here is derived from an EMBL/GenBank/DDBJ whole genome shotgun (WGS) entry which is preliminary data.</text>
</comment>
<dbReference type="Pfam" id="PF24672">
    <property type="entry name" value="DUF7654"/>
    <property type="match status" value="1"/>
</dbReference>
<evidence type="ECO:0000313" key="2">
    <source>
        <dbReference type="EMBL" id="GMA94261.1"/>
    </source>
</evidence>
<feature type="domain" description="DUF7654" evidence="1">
    <location>
        <begin position="3"/>
        <end position="67"/>
    </location>
</feature>
<protein>
    <recommendedName>
        <fullName evidence="1">DUF7654 domain-containing protein</fullName>
    </recommendedName>
</protein>
<name>A0ABQ6K3E6_9MICO</name>
<dbReference type="EMBL" id="BSVB01000001">
    <property type="protein sequence ID" value="GMA94261.1"/>
    <property type="molecule type" value="Genomic_DNA"/>
</dbReference>
<organism evidence="2 3">
    <name type="scientific">Pseudolysinimonas kribbensis</name>
    <dbReference type="NCBI Taxonomy" id="433641"/>
    <lineage>
        <taxon>Bacteria</taxon>
        <taxon>Bacillati</taxon>
        <taxon>Actinomycetota</taxon>
        <taxon>Actinomycetes</taxon>
        <taxon>Micrococcales</taxon>
        <taxon>Microbacteriaceae</taxon>
        <taxon>Pseudolysinimonas</taxon>
    </lineage>
</organism>
<gene>
    <name evidence="2" type="ORF">GCM10025881_10850</name>
</gene>
<evidence type="ECO:0000259" key="1">
    <source>
        <dbReference type="Pfam" id="PF24672"/>
    </source>
</evidence>
<reference evidence="3" key="1">
    <citation type="journal article" date="2019" name="Int. J. Syst. Evol. Microbiol.">
        <title>The Global Catalogue of Microorganisms (GCM) 10K type strain sequencing project: providing services to taxonomists for standard genome sequencing and annotation.</title>
        <authorList>
            <consortium name="The Broad Institute Genomics Platform"/>
            <consortium name="The Broad Institute Genome Sequencing Center for Infectious Disease"/>
            <person name="Wu L."/>
            <person name="Ma J."/>
        </authorList>
    </citation>
    <scope>NUCLEOTIDE SEQUENCE [LARGE SCALE GENOMIC DNA]</scope>
    <source>
        <strain evidence="3">NBRC 108894</strain>
    </source>
</reference>
<evidence type="ECO:0000313" key="3">
    <source>
        <dbReference type="Proteomes" id="UP001157034"/>
    </source>
</evidence>
<keyword evidence="3" id="KW-1185">Reference proteome</keyword>
<sequence length="75" mass="8161">MDLGLGEPDFADPQRDQILGNFDACSAFAQKYVDYVVSDEAPPARSCLKVLDDVDQGATEMQIYRVVPGVRKGAP</sequence>
<dbReference type="Proteomes" id="UP001157034">
    <property type="component" value="Unassembled WGS sequence"/>
</dbReference>
<accession>A0ABQ6K3E6</accession>
<dbReference type="InterPro" id="IPR056071">
    <property type="entry name" value="DUF7654"/>
</dbReference>